<dbReference type="GO" id="GO:0030427">
    <property type="term" value="C:site of polarized growth"/>
    <property type="evidence" value="ECO:0007669"/>
    <property type="project" value="TreeGrafter"/>
</dbReference>
<dbReference type="SUPFAM" id="SSF55753">
    <property type="entry name" value="Actin depolymerizing proteins"/>
    <property type="match status" value="1"/>
</dbReference>
<dbReference type="Proteomes" id="UP000696485">
    <property type="component" value="Unassembled WGS sequence"/>
</dbReference>
<feature type="compositionally biased region" description="Low complexity" evidence="3">
    <location>
        <begin position="241"/>
        <end position="250"/>
    </location>
</feature>
<dbReference type="PROSITE" id="PS50002">
    <property type="entry name" value="SH3"/>
    <property type="match status" value="2"/>
</dbReference>
<sequence>MSLQVNFTTHGRELKAAYDAILRPADAKSGDNWAMFGYDKGSNDLKVLGQGAGGLEELEDEFIDGKIQYAFARIIDPNSQLNKFILIGWCGDGVPESKKGLFSSHLADVSQFLKGYHLQINARSESDVTPAYIMKRVNEGSGSKYSIHKETYEQERIRPLQSAYKKTEIPDIAALQRNPTKPESAPKYNVGSKPVVSTPPAKPAEPSWKSSSSSSAPSPPTSSSSSAASKIQSWNKIGQGSSYISSTSSSFNKVAPPPSLANYGITPSSVSTPNDPSMNKAQQIRLEREAREKEERERIAKEIRDREARERKIDDQSGAQKQAEERRLQEQREREQEQQRSQDRAREERAAREREERERSEAEDAARSAREAAKAREDAQARDRAAQAGDQQRQKEQEQRQREREEREERDRIAKQKKDEEARRKKQLEEEEEERRQQAEEERRQQEAADEQRCFEEEEHERRLQQEVDAAATKTLEFGADALIASSAHPEVASGSVSAVVLYSYEKAEANEMSLFEGEIITNVTELDVGWWSGESEDGTRSGLFPANYVEIIEHAHQEPAAAAPVYHEEEHHVQETHPAVSNHVDEVLSSKPTAVALYDYNAGEPNEVSFSEGDIIVEIDFVTEDWWSGHSQDGTRSGLFPSNYVELHHILMVDLPLRYIFQAALNHLQQADDHQVLIITTESKGTLQERLFHEQHLYTAQEPSTSQKSLPYDHDLSETTTDTLKDRILDPWRHLFPSSTRDLGRGVDEEFSTATQLTQDTPAPVPTTTTTSSRRGPGSYTEGEPIRRSSSSSSSSTDPDPSHSHTRQDHFQPDLWARIQLRYAPSLEHVQSFFQCLHLDVDAMQGKTLGDNNGIAGWCVAPSPTLVMLVGCFQDGEIFGPEHIDGDVEDGGEEGEQQVEDREDTRGRLDEASRLCVLSKGMQMGGSVAAAASTEVYPEDMRADAIAQEEDRIRLEYLRLVGQTMSEVQDGLEWIERESHRKPRLMLFEESSSSADRKLWLEKVLGYWTKTLVTVEAWSRGDDVCAEEKEEEEEKDAFRMWLKTQCRPGQRVLLGSASEEGTPGALGVEWRYDREFSFRVIN</sequence>
<evidence type="ECO:0000259" key="4">
    <source>
        <dbReference type="PROSITE" id="PS50002"/>
    </source>
</evidence>
<dbReference type="Pfam" id="PF14604">
    <property type="entry name" value="SH3_9"/>
    <property type="match status" value="1"/>
</dbReference>
<feature type="compositionally biased region" description="Polar residues" evidence="3">
    <location>
        <begin position="231"/>
        <end position="240"/>
    </location>
</feature>
<feature type="domain" description="SH3" evidence="4">
    <location>
        <begin position="494"/>
        <end position="555"/>
    </location>
</feature>
<dbReference type="GO" id="GO:0030864">
    <property type="term" value="C:cortical actin cytoskeleton"/>
    <property type="evidence" value="ECO:0007669"/>
    <property type="project" value="TreeGrafter"/>
</dbReference>
<keyword evidence="1 2" id="KW-0728">SH3 domain</keyword>
<dbReference type="PROSITE" id="PS51263">
    <property type="entry name" value="ADF_H"/>
    <property type="match status" value="1"/>
</dbReference>
<name>A0A9P5SF03_9FUNG</name>
<proteinExistence type="predicted"/>
<dbReference type="GO" id="GO:0030833">
    <property type="term" value="P:regulation of actin filament polymerization"/>
    <property type="evidence" value="ECO:0007669"/>
    <property type="project" value="TreeGrafter"/>
</dbReference>
<evidence type="ECO:0000256" key="3">
    <source>
        <dbReference type="SAM" id="MobiDB-lite"/>
    </source>
</evidence>
<evidence type="ECO:0000256" key="2">
    <source>
        <dbReference type="PROSITE-ProRule" id="PRU00192"/>
    </source>
</evidence>
<feature type="compositionally biased region" description="Basic and acidic residues" evidence="3">
    <location>
        <begin position="801"/>
        <end position="811"/>
    </location>
</feature>
<accession>A0A9P5SF03</accession>
<evidence type="ECO:0000313" key="6">
    <source>
        <dbReference type="EMBL" id="KAF9327569.1"/>
    </source>
</evidence>
<comment type="caution">
    <text evidence="6">The sequence shown here is derived from an EMBL/GenBank/DDBJ whole genome shotgun (WGS) entry which is preliminary data.</text>
</comment>
<feature type="region of interest" description="Disordered" evidence="3">
    <location>
        <begin position="740"/>
        <end position="811"/>
    </location>
</feature>
<gene>
    <name evidence="6" type="ORF">BG006_009152</name>
</gene>
<feature type="compositionally biased region" description="Basic and acidic residues" evidence="3">
    <location>
        <begin position="392"/>
        <end position="423"/>
    </location>
</feature>
<organism evidence="6 7">
    <name type="scientific">Podila minutissima</name>
    <dbReference type="NCBI Taxonomy" id="64525"/>
    <lineage>
        <taxon>Eukaryota</taxon>
        <taxon>Fungi</taxon>
        <taxon>Fungi incertae sedis</taxon>
        <taxon>Mucoromycota</taxon>
        <taxon>Mortierellomycotina</taxon>
        <taxon>Mortierellomycetes</taxon>
        <taxon>Mortierellales</taxon>
        <taxon>Mortierellaceae</taxon>
        <taxon>Podila</taxon>
    </lineage>
</organism>
<feature type="compositionally biased region" description="Low complexity" evidence="3">
    <location>
        <begin position="759"/>
        <end position="772"/>
    </location>
</feature>
<dbReference type="CDD" id="cd11819">
    <property type="entry name" value="SH3_Cortactin_like"/>
    <property type="match status" value="1"/>
</dbReference>
<evidence type="ECO:0000256" key="1">
    <source>
        <dbReference type="ARBA" id="ARBA00022443"/>
    </source>
</evidence>
<dbReference type="InterPro" id="IPR002108">
    <property type="entry name" value="ADF-H"/>
</dbReference>
<feature type="domain" description="ADF-H" evidence="5">
    <location>
        <begin position="6"/>
        <end position="138"/>
    </location>
</feature>
<feature type="compositionally biased region" description="Low complexity" evidence="3">
    <location>
        <begin position="790"/>
        <end position="800"/>
    </location>
</feature>
<feature type="region of interest" description="Disordered" evidence="3">
    <location>
        <begin position="168"/>
        <end position="465"/>
    </location>
</feature>
<dbReference type="Pfam" id="PF00241">
    <property type="entry name" value="Cofilin_ADF"/>
    <property type="match status" value="1"/>
</dbReference>
<dbReference type="SMART" id="SM00326">
    <property type="entry name" value="SH3"/>
    <property type="match status" value="2"/>
</dbReference>
<dbReference type="InterPro" id="IPR036028">
    <property type="entry name" value="SH3-like_dom_sf"/>
</dbReference>
<feature type="domain" description="SH3" evidence="4">
    <location>
        <begin position="590"/>
        <end position="651"/>
    </location>
</feature>
<dbReference type="EMBL" id="JAAAUY010000651">
    <property type="protein sequence ID" value="KAF9327569.1"/>
    <property type="molecule type" value="Genomic_DNA"/>
</dbReference>
<reference evidence="6" key="1">
    <citation type="journal article" date="2020" name="Fungal Divers.">
        <title>Resolving the Mortierellaceae phylogeny through synthesis of multi-gene phylogenetics and phylogenomics.</title>
        <authorList>
            <person name="Vandepol N."/>
            <person name="Liber J."/>
            <person name="Desiro A."/>
            <person name="Na H."/>
            <person name="Kennedy M."/>
            <person name="Barry K."/>
            <person name="Grigoriev I.V."/>
            <person name="Miller A.N."/>
            <person name="O'Donnell K."/>
            <person name="Stajich J.E."/>
            <person name="Bonito G."/>
        </authorList>
    </citation>
    <scope>NUCLEOTIDE SEQUENCE</scope>
    <source>
        <strain evidence="6">NVP1</strain>
    </source>
</reference>
<dbReference type="GO" id="GO:0051015">
    <property type="term" value="F:actin filament binding"/>
    <property type="evidence" value="ECO:0007669"/>
    <property type="project" value="TreeGrafter"/>
</dbReference>
<dbReference type="GO" id="GO:0005884">
    <property type="term" value="C:actin filament"/>
    <property type="evidence" value="ECO:0007669"/>
    <property type="project" value="TreeGrafter"/>
</dbReference>
<evidence type="ECO:0000313" key="7">
    <source>
        <dbReference type="Proteomes" id="UP000696485"/>
    </source>
</evidence>
<dbReference type="PANTHER" id="PTHR10829:SF25">
    <property type="entry name" value="DREBRIN-LIKE PROTEIN"/>
    <property type="match status" value="1"/>
</dbReference>
<protein>
    <submittedName>
        <fullName evidence="6">Uncharacterized protein</fullName>
    </submittedName>
</protein>
<dbReference type="PRINTS" id="PR00452">
    <property type="entry name" value="SH3DOMAIN"/>
</dbReference>
<dbReference type="InterPro" id="IPR029006">
    <property type="entry name" value="ADF-H/Gelsolin-like_dom_sf"/>
</dbReference>
<dbReference type="PANTHER" id="PTHR10829">
    <property type="entry name" value="CORTACTIN AND DREBRIN"/>
    <property type="match status" value="1"/>
</dbReference>
<dbReference type="AlphaFoldDB" id="A0A9P5SF03"/>
<dbReference type="Gene3D" id="2.30.30.40">
    <property type="entry name" value="SH3 Domains"/>
    <property type="match status" value="2"/>
</dbReference>
<feature type="compositionally biased region" description="Basic and acidic residues" evidence="3">
    <location>
        <begin position="434"/>
        <end position="465"/>
    </location>
</feature>
<dbReference type="InterPro" id="IPR001452">
    <property type="entry name" value="SH3_domain"/>
</dbReference>
<dbReference type="SUPFAM" id="SSF50044">
    <property type="entry name" value="SH3-domain"/>
    <property type="match status" value="2"/>
</dbReference>
<feature type="compositionally biased region" description="Basic and acidic residues" evidence="3">
    <location>
        <begin position="285"/>
        <end position="315"/>
    </location>
</feature>
<evidence type="ECO:0000259" key="5">
    <source>
        <dbReference type="PROSITE" id="PS51263"/>
    </source>
</evidence>
<dbReference type="SMART" id="SM00102">
    <property type="entry name" value="ADF"/>
    <property type="match status" value="1"/>
</dbReference>
<dbReference type="Pfam" id="PF00018">
    <property type="entry name" value="SH3_1"/>
    <property type="match status" value="1"/>
</dbReference>
<feature type="compositionally biased region" description="Low complexity" evidence="3">
    <location>
        <begin position="204"/>
        <end position="230"/>
    </location>
</feature>
<keyword evidence="7" id="KW-1185">Reference proteome</keyword>
<dbReference type="CDD" id="cd11281">
    <property type="entry name" value="ADF_drebrin_like"/>
    <property type="match status" value="1"/>
</dbReference>
<feature type="compositionally biased region" description="Acidic residues" evidence="3">
    <location>
        <begin position="888"/>
        <end position="899"/>
    </location>
</feature>
<feature type="compositionally biased region" description="Basic and acidic residues" evidence="3">
    <location>
        <begin position="322"/>
        <end position="385"/>
    </location>
</feature>
<feature type="region of interest" description="Disordered" evidence="3">
    <location>
        <begin position="882"/>
        <end position="907"/>
    </location>
</feature>
<dbReference type="Gene3D" id="3.40.20.10">
    <property type="entry name" value="Severin"/>
    <property type="match status" value="1"/>
</dbReference>
<feature type="compositionally biased region" description="Polar residues" evidence="3">
    <location>
        <begin position="265"/>
        <end position="282"/>
    </location>
</feature>